<dbReference type="Proteomes" id="UP000001555">
    <property type="component" value="Unassembled WGS sequence"/>
</dbReference>
<dbReference type="InParanoid" id="B7PTR2"/>
<evidence type="ECO:0000313" key="2">
    <source>
        <dbReference type="EnsemblMetazoa" id="ISCW007114-PA"/>
    </source>
</evidence>
<reference evidence="2" key="2">
    <citation type="submission" date="2020-05" db="UniProtKB">
        <authorList>
            <consortium name="EnsemblMetazoa"/>
        </authorList>
    </citation>
    <scope>IDENTIFICATION</scope>
    <source>
        <strain evidence="2">wikel</strain>
    </source>
</reference>
<protein>
    <submittedName>
        <fullName evidence="1 2">Uncharacterized protein</fullName>
    </submittedName>
</protein>
<dbReference type="EMBL" id="ABJB010310369">
    <property type="status" value="NOT_ANNOTATED_CDS"/>
    <property type="molecule type" value="Genomic_DNA"/>
</dbReference>
<proteinExistence type="predicted"/>
<gene>
    <name evidence="1" type="ORF">IscW_ISCW007114</name>
</gene>
<dbReference type="EMBL" id="DS787683">
    <property type="protein sequence ID" value="EEC09984.1"/>
    <property type="molecule type" value="Genomic_DNA"/>
</dbReference>
<dbReference type="EnsemblMetazoa" id="ISCW007114-RA">
    <property type="protein sequence ID" value="ISCW007114-PA"/>
    <property type="gene ID" value="ISCW007114"/>
</dbReference>
<dbReference type="AlphaFoldDB" id="B7PTR2"/>
<reference evidence="1 3" key="1">
    <citation type="submission" date="2008-03" db="EMBL/GenBank/DDBJ databases">
        <title>Annotation of Ixodes scapularis.</title>
        <authorList>
            <consortium name="Ixodes scapularis Genome Project Consortium"/>
            <person name="Caler E."/>
            <person name="Hannick L.I."/>
            <person name="Bidwell S."/>
            <person name="Joardar V."/>
            <person name="Thiagarajan M."/>
            <person name="Amedeo P."/>
            <person name="Galinsky K.J."/>
            <person name="Schobel S."/>
            <person name="Inman J."/>
            <person name="Hostetler J."/>
            <person name="Miller J."/>
            <person name="Hammond M."/>
            <person name="Megy K."/>
            <person name="Lawson D."/>
            <person name="Kodira C."/>
            <person name="Sutton G."/>
            <person name="Meyer J."/>
            <person name="Hill C.A."/>
            <person name="Birren B."/>
            <person name="Nene V."/>
            <person name="Collins F."/>
            <person name="Alarcon-Chaidez F."/>
            <person name="Wikel S."/>
            <person name="Strausberg R."/>
        </authorList>
    </citation>
    <scope>NUCLEOTIDE SEQUENCE [LARGE SCALE GENOMIC DNA]</scope>
    <source>
        <strain evidence="3">Wikel</strain>
        <strain evidence="1">Wikel colony</strain>
    </source>
</reference>
<sequence length="80" mass="9165">MRCYVPAPRDQRWLNFHEGRLSWFWKGEEKGADWMPEGLVSLERALNEVGLAGVETEFGRELSGRRERLLSNAATLSSLT</sequence>
<evidence type="ECO:0000313" key="1">
    <source>
        <dbReference type="EMBL" id="EEC09984.1"/>
    </source>
</evidence>
<evidence type="ECO:0000313" key="3">
    <source>
        <dbReference type="Proteomes" id="UP000001555"/>
    </source>
</evidence>
<dbReference type="VEuPathDB" id="VectorBase:ISCI007114"/>
<organism>
    <name type="scientific">Ixodes scapularis</name>
    <name type="common">Black-legged tick</name>
    <name type="synonym">Deer tick</name>
    <dbReference type="NCBI Taxonomy" id="6945"/>
    <lineage>
        <taxon>Eukaryota</taxon>
        <taxon>Metazoa</taxon>
        <taxon>Ecdysozoa</taxon>
        <taxon>Arthropoda</taxon>
        <taxon>Chelicerata</taxon>
        <taxon>Arachnida</taxon>
        <taxon>Acari</taxon>
        <taxon>Parasitiformes</taxon>
        <taxon>Ixodida</taxon>
        <taxon>Ixodoidea</taxon>
        <taxon>Ixodidae</taxon>
        <taxon>Ixodinae</taxon>
        <taxon>Ixodes</taxon>
    </lineage>
</organism>
<dbReference type="HOGENOM" id="CLU_2592429_0_0_1"/>
<dbReference type="PaxDb" id="6945-B7PTR2"/>
<dbReference type="VEuPathDB" id="VectorBase:ISCW007114"/>
<accession>B7PTR2</accession>
<keyword evidence="3" id="KW-1185">Reference proteome</keyword>
<name>B7PTR2_IXOSC</name>